<dbReference type="RefSeq" id="WP_190958569.1">
    <property type="nucleotide sequence ID" value="NZ_JACJTU010000041.1"/>
</dbReference>
<proteinExistence type="predicted"/>
<feature type="region of interest" description="Disordered" evidence="1">
    <location>
        <begin position="1"/>
        <end position="77"/>
    </location>
</feature>
<accession>A0ABR8KIS4</accession>
<protein>
    <submittedName>
        <fullName evidence="2">Uncharacterized protein</fullName>
    </submittedName>
</protein>
<gene>
    <name evidence="2" type="ORF">H6H03_29670</name>
</gene>
<dbReference type="EMBL" id="JACJTU010000041">
    <property type="protein sequence ID" value="MBD2738007.1"/>
    <property type="molecule type" value="Genomic_DNA"/>
</dbReference>
<keyword evidence="3" id="KW-1185">Reference proteome</keyword>
<comment type="caution">
    <text evidence="2">The sequence shown here is derived from an EMBL/GenBank/DDBJ whole genome shotgun (WGS) entry which is preliminary data.</text>
</comment>
<feature type="compositionally biased region" description="Polar residues" evidence="1">
    <location>
        <begin position="31"/>
        <end position="42"/>
    </location>
</feature>
<evidence type="ECO:0000313" key="3">
    <source>
        <dbReference type="Proteomes" id="UP000637383"/>
    </source>
</evidence>
<feature type="compositionally biased region" description="Polar residues" evidence="1">
    <location>
        <begin position="64"/>
        <end position="77"/>
    </location>
</feature>
<reference evidence="2 3" key="1">
    <citation type="journal article" date="2020" name="ISME J.">
        <title>Comparative genomics reveals insights into cyanobacterial evolution and habitat adaptation.</title>
        <authorList>
            <person name="Chen M.Y."/>
            <person name="Teng W.K."/>
            <person name="Zhao L."/>
            <person name="Hu C.X."/>
            <person name="Zhou Y.K."/>
            <person name="Han B.P."/>
            <person name="Song L.R."/>
            <person name="Shu W.S."/>
        </authorList>
    </citation>
    <scope>NUCLEOTIDE SEQUENCE [LARGE SCALE GENOMIC DNA]</scope>
    <source>
        <strain evidence="2 3">FACHB-159</strain>
    </source>
</reference>
<evidence type="ECO:0000313" key="2">
    <source>
        <dbReference type="EMBL" id="MBD2738007.1"/>
    </source>
</evidence>
<organism evidence="2 3">
    <name type="scientific">Nostoc paludosum FACHB-159</name>
    <dbReference type="NCBI Taxonomy" id="2692908"/>
    <lineage>
        <taxon>Bacteria</taxon>
        <taxon>Bacillati</taxon>
        <taxon>Cyanobacteriota</taxon>
        <taxon>Cyanophyceae</taxon>
        <taxon>Nostocales</taxon>
        <taxon>Nostocaceae</taxon>
        <taxon>Nostoc</taxon>
    </lineage>
</organism>
<sequence length="213" mass="23547">MPKRKSQKTNSQSSPEIATPQKPAILRIVKQNPTDTSANSSAPLELSTAVPKENNPIEPELKVNNHQSESIKVSEKYSNPVLTSDAASQTIISDNEQSDLPPLIETTPVNVEELTANAETVFEVLGETELDKELTQSSKKLSYKQLETATNSQGQTFTVGEEIEIKTGNFGTQQAVITFLYSAPDGSIWASYSPVSKEQKQQWRRGFCRIEYL</sequence>
<name>A0ABR8KIS4_9NOSO</name>
<evidence type="ECO:0000256" key="1">
    <source>
        <dbReference type="SAM" id="MobiDB-lite"/>
    </source>
</evidence>
<dbReference type="Proteomes" id="UP000637383">
    <property type="component" value="Unassembled WGS sequence"/>
</dbReference>